<feature type="transmembrane region" description="Helical" evidence="6">
    <location>
        <begin position="205"/>
        <end position="225"/>
    </location>
</feature>
<keyword evidence="3 6" id="KW-1133">Transmembrane helix</keyword>
<evidence type="ECO:0000256" key="5">
    <source>
        <dbReference type="ARBA" id="ARBA00038359"/>
    </source>
</evidence>
<evidence type="ECO:0000259" key="7">
    <source>
        <dbReference type="Pfam" id="PF20684"/>
    </source>
</evidence>
<comment type="subcellular location">
    <subcellularLocation>
        <location evidence="1">Membrane</location>
        <topology evidence="1">Multi-pass membrane protein</topology>
    </subcellularLocation>
</comment>
<name>A0A1W2TLN5_ROSNE</name>
<protein>
    <submittedName>
        <fullName evidence="8">Putative integral membrane protein</fullName>
    </submittedName>
</protein>
<evidence type="ECO:0000256" key="4">
    <source>
        <dbReference type="ARBA" id="ARBA00023136"/>
    </source>
</evidence>
<dbReference type="GO" id="GO:0016020">
    <property type="term" value="C:membrane"/>
    <property type="evidence" value="ECO:0007669"/>
    <property type="project" value="UniProtKB-SubCell"/>
</dbReference>
<dbReference type="InterPro" id="IPR052337">
    <property type="entry name" value="SAT4-like"/>
</dbReference>
<gene>
    <name evidence="8" type="ORF">SAMD00023353_1200590</name>
</gene>
<evidence type="ECO:0000256" key="6">
    <source>
        <dbReference type="SAM" id="Phobius"/>
    </source>
</evidence>
<keyword evidence="4 6" id="KW-0472">Membrane</keyword>
<dbReference type="STRING" id="77044.A0A1W2TLN5"/>
<comment type="similarity">
    <text evidence="5">Belongs to the SAT4 family.</text>
</comment>
<dbReference type="PANTHER" id="PTHR33048:SF163">
    <property type="entry name" value="INTEGRAL MEMBRANE PROTEIN (AFU_ORTHOLOGUE AFUA_8G05510)"/>
    <property type="match status" value="1"/>
</dbReference>
<sequence length="398" mass="44612">MPSKAEEHNIQLTLGVVISLLVLSIISFILRIWARFATGARLWWDDYWMFWVMGVCIAASVFDFLGLVYGSGVHQYDLPDDTATTFVRLLWVYMLIWATGVFSVKIGILLFYWRVFQRTLSFRFGALIVTFISTGIFLSNFFSFTFQCYPVQKFWEPDIDGSCINQNAFYLASAIINVFGDIAVLSLPLPIIWGLQASRNKKWSLSFLFLLGAFVVVASIFRIVAVTQIDPHDFSFTNVGGGLWSTVEVEVGFICANLPAVRPLLFKWFRYDNRNASGDTPKYNVSSKKGMRVGHVKLPSRNRGADLNNSSTEILAPGGSGNEIPLMSMNSRFNAQSTDKIEPVPHSDIVVRKDFDMSIDANPESSTGGTADHFVQITTAKNRVCLQGAADEYYGQRN</sequence>
<proteinExistence type="inferred from homology"/>
<dbReference type="Pfam" id="PF20684">
    <property type="entry name" value="Fung_rhodopsin"/>
    <property type="match status" value="1"/>
</dbReference>
<keyword evidence="2 6" id="KW-0812">Transmembrane</keyword>
<dbReference type="AlphaFoldDB" id="A0A1W2TLN5"/>
<feature type="transmembrane region" description="Helical" evidence="6">
    <location>
        <begin position="90"/>
        <end position="112"/>
    </location>
</feature>
<organism evidence="8">
    <name type="scientific">Rosellinia necatrix</name>
    <name type="common">White root-rot fungus</name>
    <dbReference type="NCBI Taxonomy" id="77044"/>
    <lineage>
        <taxon>Eukaryota</taxon>
        <taxon>Fungi</taxon>
        <taxon>Dikarya</taxon>
        <taxon>Ascomycota</taxon>
        <taxon>Pezizomycotina</taxon>
        <taxon>Sordariomycetes</taxon>
        <taxon>Xylariomycetidae</taxon>
        <taxon>Xylariales</taxon>
        <taxon>Xylariaceae</taxon>
        <taxon>Rosellinia</taxon>
    </lineage>
</organism>
<accession>A0A1W2TLN5</accession>
<dbReference type="EMBL" id="DF977457">
    <property type="protein sequence ID" value="GAP89221.1"/>
    <property type="molecule type" value="Genomic_DNA"/>
</dbReference>
<evidence type="ECO:0000256" key="3">
    <source>
        <dbReference type="ARBA" id="ARBA00022989"/>
    </source>
</evidence>
<feature type="transmembrane region" description="Helical" evidence="6">
    <location>
        <begin position="124"/>
        <end position="147"/>
    </location>
</feature>
<evidence type="ECO:0000256" key="2">
    <source>
        <dbReference type="ARBA" id="ARBA00022692"/>
    </source>
</evidence>
<feature type="transmembrane region" description="Helical" evidence="6">
    <location>
        <begin position="12"/>
        <end position="34"/>
    </location>
</feature>
<evidence type="ECO:0000313" key="8">
    <source>
        <dbReference type="EMBL" id="GAP89221.1"/>
    </source>
</evidence>
<evidence type="ECO:0000313" key="9">
    <source>
        <dbReference type="Proteomes" id="UP000054516"/>
    </source>
</evidence>
<dbReference type="OMA" id="VGFICAN"/>
<keyword evidence="9" id="KW-1185">Reference proteome</keyword>
<feature type="transmembrane region" description="Helical" evidence="6">
    <location>
        <begin position="46"/>
        <end position="70"/>
    </location>
</feature>
<evidence type="ECO:0000256" key="1">
    <source>
        <dbReference type="ARBA" id="ARBA00004141"/>
    </source>
</evidence>
<dbReference type="InterPro" id="IPR049326">
    <property type="entry name" value="Rhodopsin_dom_fungi"/>
</dbReference>
<dbReference type="OrthoDB" id="5273647at2759"/>
<reference evidence="8" key="1">
    <citation type="submission" date="2016-03" db="EMBL/GenBank/DDBJ databases">
        <title>Draft genome sequence of Rosellinia necatrix.</title>
        <authorList>
            <person name="Kanematsu S."/>
        </authorList>
    </citation>
    <scope>NUCLEOTIDE SEQUENCE [LARGE SCALE GENOMIC DNA]</scope>
    <source>
        <strain evidence="8">W97</strain>
    </source>
</reference>
<dbReference type="Proteomes" id="UP000054516">
    <property type="component" value="Unassembled WGS sequence"/>
</dbReference>
<feature type="domain" description="Rhodopsin" evidence="7">
    <location>
        <begin position="30"/>
        <end position="265"/>
    </location>
</feature>
<dbReference type="PANTHER" id="PTHR33048">
    <property type="entry name" value="PTH11-LIKE INTEGRAL MEMBRANE PROTEIN (AFU_ORTHOLOGUE AFUA_5G11245)"/>
    <property type="match status" value="1"/>
</dbReference>
<feature type="transmembrane region" description="Helical" evidence="6">
    <location>
        <begin position="167"/>
        <end position="193"/>
    </location>
</feature>